<accession>A0A7J0BEQ2</accession>
<protein>
    <submittedName>
        <fullName evidence="1">Uncharacterized protein</fullName>
    </submittedName>
</protein>
<reference evidence="1 2" key="1">
    <citation type="submission" date="2020-05" db="EMBL/GenBank/DDBJ databases">
        <title>Draft genome sequence of Desulfovibrio sp. strain HN2T.</title>
        <authorList>
            <person name="Ueno A."/>
            <person name="Tamazawa S."/>
            <person name="Tamamura S."/>
            <person name="Murakami T."/>
            <person name="Kiyama T."/>
            <person name="Inomata H."/>
            <person name="Amano Y."/>
            <person name="Miyakawa K."/>
            <person name="Tamaki H."/>
            <person name="Naganuma T."/>
            <person name="Kaneko K."/>
        </authorList>
    </citation>
    <scope>NUCLEOTIDE SEQUENCE [LARGE SCALE GENOMIC DNA]</scope>
    <source>
        <strain evidence="1 2">HN2</strain>
    </source>
</reference>
<evidence type="ECO:0000313" key="1">
    <source>
        <dbReference type="EMBL" id="GFM31684.1"/>
    </source>
</evidence>
<name>A0A7J0BEQ2_9BACT</name>
<comment type="caution">
    <text evidence="1">The sequence shown here is derived from an EMBL/GenBank/DDBJ whole genome shotgun (WGS) entry which is preliminary data.</text>
</comment>
<dbReference type="EMBL" id="BLVO01000001">
    <property type="protein sequence ID" value="GFM31684.1"/>
    <property type="molecule type" value="Genomic_DNA"/>
</dbReference>
<proteinExistence type="predicted"/>
<keyword evidence="2" id="KW-1185">Reference proteome</keyword>
<sequence length="52" mass="5556">MVISLLSVSGLIRPIPDFAGGYKSVLWVVVFRVPGSMETIGRGPDEVAVILL</sequence>
<gene>
    <name evidence="1" type="ORF">DSM101010T_00490</name>
</gene>
<dbReference type="Proteomes" id="UP000503840">
    <property type="component" value="Unassembled WGS sequence"/>
</dbReference>
<organism evidence="1 2">
    <name type="scientific">Desulfovibrio subterraneus</name>
    <dbReference type="NCBI Taxonomy" id="2718620"/>
    <lineage>
        <taxon>Bacteria</taxon>
        <taxon>Pseudomonadati</taxon>
        <taxon>Thermodesulfobacteriota</taxon>
        <taxon>Desulfovibrionia</taxon>
        <taxon>Desulfovibrionales</taxon>
        <taxon>Desulfovibrionaceae</taxon>
        <taxon>Desulfovibrio</taxon>
    </lineage>
</organism>
<evidence type="ECO:0000313" key="2">
    <source>
        <dbReference type="Proteomes" id="UP000503840"/>
    </source>
</evidence>
<dbReference type="AlphaFoldDB" id="A0A7J0BEQ2"/>